<proteinExistence type="predicted"/>
<dbReference type="EMBL" id="VOEI01000002">
    <property type="protein sequence ID" value="TWR26988.1"/>
    <property type="molecule type" value="Genomic_DNA"/>
</dbReference>
<evidence type="ECO:0008006" key="3">
    <source>
        <dbReference type="Google" id="ProtNLM"/>
    </source>
</evidence>
<dbReference type="InterPro" id="IPR012347">
    <property type="entry name" value="Ferritin-like"/>
</dbReference>
<evidence type="ECO:0000313" key="1">
    <source>
        <dbReference type="EMBL" id="TWR26988.1"/>
    </source>
</evidence>
<gene>
    <name evidence="1" type="ORF">FPZ42_08105</name>
</gene>
<dbReference type="AlphaFoldDB" id="A0A563U6L7"/>
<accession>A0A563U6L7</accession>
<evidence type="ECO:0000313" key="2">
    <source>
        <dbReference type="Proteomes" id="UP000318010"/>
    </source>
</evidence>
<organism evidence="1 2">
    <name type="scientific">Mucilaginibacter achroorhodeus</name>
    <dbReference type="NCBI Taxonomy" id="2599294"/>
    <lineage>
        <taxon>Bacteria</taxon>
        <taxon>Pseudomonadati</taxon>
        <taxon>Bacteroidota</taxon>
        <taxon>Sphingobacteriia</taxon>
        <taxon>Sphingobacteriales</taxon>
        <taxon>Sphingobacteriaceae</taxon>
        <taxon>Mucilaginibacter</taxon>
    </lineage>
</organism>
<dbReference type="RefSeq" id="WP_146270171.1">
    <property type="nucleotide sequence ID" value="NZ_VOEI01000002.1"/>
</dbReference>
<protein>
    <recommendedName>
        <fullName evidence="3">DUF892 family protein</fullName>
    </recommendedName>
</protein>
<keyword evidence="2" id="KW-1185">Reference proteome</keyword>
<dbReference type="Gene3D" id="1.20.1260.10">
    <property type="match status" value="1"/>
</dbReference>
<name>A0A563U6L7_9SPHI</name>
<comment type="caution">
    <text evidence="1">The sequence shown here is derived from an EMBL/GenBank/DDBJ whole genome shotgun (WGS) entry which is preliminary data.</text>
</comment>
<dbReference type="OrthoDB" id="954235at2"/>
<reference evidence="1 2" key="1">
    <citation type="submission" date="2019-07" db="EMBL/GenBank/DDBJ databases">
        <authorList>
            <person name="Kim J."/>
        </authorList>
    </citation>
    <scope>NUCLEOTIDE SEQUENCE [LARGE SCALE GENOMIC DNA]</scope>
    <source>
        <strain evidence="1 2">MJ1a</strain>
    </source>
</reference>
<sequence>MTFYTQFSGYLNQLYCAESHLVERLSEICTHPDFEDSRSLIDNFYQNAEGRCSVLESIYALTDLDYSFMCCKDLIGFMENAFDNILNTRDNIIERNLALLYYLNITNAVAVSSLKSIELLMTGLNDDRIINLLNIYQSENKTDLHLSLLCEQIRSHQGLVSVKTT</sequence>
<dbReference type="Proteomes" id="UP000318010">
    <property type="component" value="Unassembled WGS sequence"/>
</dbReference>